<evidence type="ECO:0000313" key="3">
    <source>
        <dbReference type="Proteomes" id="UP000261174"/>
    </source>
</evidence>
<comment type="caution">
    <text evidence="2">The sequence shown here is derived from an EMBL/GenBank/DDBJ whole genome shotgun (WGS) entry which is preliminary data.</text>
</comment>
<dbReference type="Proteomes" id="UP000261174">
    <property type="component" value="Unassembled WGS sequence"/>
</dbReference>
<keyword evidence="1" id="KW-0812">Transmembrane</keyword>
<dbReference type="Pfam" id="PF10990">
    <property type="entry name" value="DUF2809"/>
    <property type="match status" value="1"/>
</dbReference>
<feature type="transmembrane region" description="Helical" evidence="1">
    <location>
        <begin position="33"/>
        <end position="52"/>
    </location>
</feature>
<accession>A0A3E1NSZ4</accession>
<proteinExistence type="predicted"/>
<dbReference type="OrthoDB" id="5360192at2"/>
<dbReference type="InterPro" id="IPR021257">
    <property type="entry name" value="DUF2809"/>
</dbReference>
<protein>
    <submittedName>
        <fullName evidence="2">DUF2809 domain-containing protein</fullName>
    </submittedName>
</protein>
<dbReference type="RefSeq" id="WP_116857383.1">
    <property type="nucleotide sequence ID" value="NZ_QTJV01000017.1"/>
</dbReference>
<feature type="transmembrane region" description="Helical" evidence="1">
    <location>
        <begin position="90"/>
        <end position="116"/>
    </location>
</feature>
<dbReference type="EMBL" id="QTJV01000017">
    <property type="protein sequence ID" value="RFM31069.1"/>
    <property type="molecule type" value="Genomic_DNA"/>
</dbReference>
<feature type="transmembrane region" description="Helical" evidence="1">
    <location>
        <begin position="59"/>
        <end position="84"/>
    </location>
</feature>
<feature type="transmembrane region" description="Helical" evidence="1">
    <location>
        <begin position="7"/>
        <end position="27"/>
    </location>
</feature>
<sequence length="120" mass="13679">MLKFSLKYFLLALALFITEVLIALYVHDSFIRPYVGDYLVVIFIYCVVRSIYQAPVRRVATGVLVFSYLIEIGQYFNLVGILGLQHNRAARIIIGTSFAWSDLVAYTLGILTVILVEKKR</sequence>
<dbReference type="AlphaFoldDB" id="A0A3E1NSZ4"/>
<evidence type="ECO:0000313" key="2">
    <source>
        <dbReference type="EMBL" id="RFM31069.1"/>
    </source>
</evidence>
<keyword evidence="3" id="KW-1185">Reference proteome</keyword>
<keyword evidence="1" id="KW-0472">Membrane</keyword>
<gene>
    <name evidence="2" type="ORF">DXN04_31210</name>
</gene>
<name>A0A3E1NSZ4_9BACT</name>
<reference evidence="2 3" key="1">
    <citation type="submission" date="2018-08" db="EMBL/GenBank/DDBJ databases">
        <title>Chitinophaga sp. K20C18050901, a novel bacterium isolated from forest soil.</title>
        <authorList>
            <person name="Wang C."/>
        </authorList>
    </citation>
    <scope>NUCLEOTIDE SEQUENCE [LARGE SCALE GENOMIC DNA]</scope>
    <source>
        <strain evidence="2 3">K20C18050901</strain>
    </source>
</reference>
<keyword evidence="1" id="KW-1133">Transmembrane helix</keyword>
<organism evidence="2 3">
    <name type="scientific">Chitinophaga silvisoli</name>
    <dbReference type="NCBI Taxonomy" id="2291814"/>
    <lineage>
        <taxon>Bacteria</taxon>
        <taxon>Pseudomonadati</taxon>
        <taxon>Bacteroidota</taxon>
        <taxon>Chitinophagia</taxon>
        <taxon>Chitinophagales</taxon>
        <taxon>Chitinophagaceae</taxon>
        <taxon>Chitinophaga</taxon>
    </lineage>
</organism>
<evidence type="ECO:0000256" key="1">
    <source>
        <dbReference type="SAM" id="Phobius"/>
    </source>
</evidence>